<keyword evidence="1" id="KW-1133">Transmembrane helix</keyword>
<reference evidence="2 3" key="1">
    <citation type="submission" date="2022-08" db="EMBL/GenBank/DDBJ databases">
        <title>Bacterial and archaeal communities from various locations to study Microbial Dark Matter (Phase II).</title>
        <authorList>
            <person name="Stepanauskas R."/>
        </authorList>
    </citation>
    <scope>NUCLEOTIDE SEQUENCE [LARGE SCALE GENOMIC DNA]</scope>
    <source>
        <strain evidence="2 3">PD1</strain>
    </source>
</reference>
<proteinExistence type="predicted"/>
<sequence length="71" mass="7873">MIPTHQPLTVRDLNQVGVAATLIGFVGFTLSLWLLVWLGMDKDGSLRRSFKWLAIALVASYAIMLWGLTKA</sequence>
<name>A0ABT2EML7_9BACT</name>
<keyword evidence="1" id="KW-0812">Transmembrane</keyword>
<gene>
    <name evidence="2" type="ORF">M2350_001592</name>
</gene>
<accession>A0ABT2EML7</accession>
<feature type="transmembrane region" description="Helical" evidence="1">
    <location>
        <begin position="50"/>
        <end position="68"/>
    </location>
</feature>
<evidence type="ECO:0000313" key="3">
    <source>
        <dbReference type="Proteomes" id="UP001204798"/>
    </source>
</evidence>
<dbReference type="Proteomes" id="UP001204798">
    <property type="component" value="Unassembled WGS sequence"/>
</dbReference>
<organism evidence="2 3">
    <name type="scientific">Candidatus Fervidibacter sacchari</name>
    <dbReference type="NCBI Taxonomy" id="1448929"/>
    <lineage>
        <taxon>Bacteria</taxon>
        <taxon>Candidatus Fervidibacterota</taxon>
        <taxon>Candidatus Fervidibacter</taxon>
    </lineage>
</organism>
<evidence type="ECO:0000256" key="1">
    <source>
        <dbReference type="SAM" id="Phobius"/>
    </source>
</evidence>
<dbReference type="RefSeq" id="WP_020250152.1">
    <property type="nucleotide sequence ID" value="NZ_CP130454.1"/>
</dbReference>
<evidence type="ECO:0000313" key="2">
    <source>
        <dbReference type="EMBL" id="MCS3919192.1"/>
    </source>
</evidence>
<comment type="caution">
    <text evidence="2">The sequence shown here is derived from an EMBL/GenBank/DDBJ whole genome shotgun (WGS) entry which is preliminary data.</text>
</comment>
<feature type="transmembrane region" description="Helical" evidence="1">
    <location>
        <begin position="16"/>
        <end position="38"/>
    </location>
</feature>
<protein>
    <submittedName>
        <fullName evidence="2">Uncharacterized protein</fullName>
    </submittedName>
</protein>
<keyword evidence="1" id="KW-0472">Membrane</keyword>
<keyword evidence="3" id="KW-1185">Reference proteome</keyword>
<dbReference type="EMBL" id="JANUCP010000002">
    <property type="protein sequence ID" value="MCS3919192.1"/>
    <property type="molecule type" value="Genomic_DNA"/>
</dbReference>